<keyword evidence="2" id="KW-1185">Reference proteome</keyword>
<comment type="caution">
    <text evidence="1">The sequence shown here is derived from an EMBL/GenBank/DDBJ whole genome shotgun (WGS) entry which is preliminary data.</text>
</comment>
<evidence type="ECO:0000313" key="2">
    <source>
        <dbReference type="Proteomes" id="UP000015531"/>
    </source>
</evidence>
<dbReference type="Proteomes" id="UP000015531">
    <property type="component" value="Unassembled WGS sequence"/>
</dbReference>
<dbReference type="RefSeq" id="WP_021228051.1">
    <property type="nucleotide sequence ID" value="NZ_ATDP01000107.1"/>
</dbReference>
<protein>
    <submittedName>
        <fullName evidence="1">Uncharacterized protein</fullName>
    </submittedName>
</protein>
<accession>T0HGN7</accession>
<evidence type="ECO:0000313" key="1">
    <source>
        <dbReference type="EMBL" id="EQB11263.1"/>
    </source>
</evidence>
<sequence>MADIVDIEISYIPTLSRSNIAYKDVIGVVVKESGDPVDFTVQEAVLSISTNERSKLLLTLGNGLTWNDEIKALTVVILNEQMSFVREDTQFDYHISVSWSSNQLMTTLRKGTVTAVRES</sequence>
<gene>
    <name evidence="1" type="ORF">RLDS_22945</name>
</gene>
<reference evidence="1 2" key="1">
    <citation type="journal article" date="2013" name="Genome Announc.">
        <title>Draft Genome Sequence of Sphingobium lactosutens Strain DS20T, Isolated from a Hexachlorocyclohexane Dumpsite.</title>
        <authorList>
            <person name="Kumar R."/>
            <person name="Dwivedi V."/>
            <person name="Negi V."/>
            <person name="Khurana J.P."/>
            <person name="Lal R."/>
        </authorList>
    </citation>
    <scope>NUCLEOTIDE SEQUENCE [LARGE SCALE GENOMIC DNA]</scope>
    <source>
        <strain evidence="1 2">DS20</strain>
    </source>
</reference>
<proteinExistence type="predicted"/>
<name>T0HGN7_9SPHN</name>
<dbReference type="EMBL" id="ATDP01000107">
    <property type="protein sequence ID" value="EQB11263.1"/>
    <property type="molecule type" value="Genomic_DNA"/>
</dbReference>
<dbReference type="AlphaFoldDB" id="T0HGN7"/>
<organism evidence="1 2">
    <name type="scientific">Sphingobium lactosutens DS20</name>
    <dbReference type="NCBI Taxonomy" id="1331060"/>
    <lineage>
        <taxon>Bacteria</taxon>
        <taxon>Pseudomonadati</taxon>
        <taxon>Pseudomonadota</taxon>
        <taxon>Alphaproteobacteria</taxon>
        <taxon>Sphingomonadales</taxon>
        <taxon>Sphingomonadaceae</taxon>
        <taxon>Sphingobium</taxon>
    </lineage>
</organism>